<evidence type="ECO:0000313" key="2">
    <source>
        <dbReference type="EMBL" id="MPM31732.1"/>
    </source>
</evidence>
<dbReference type="GO" id="GO:0003887">
    <property type="term" value="F:DNA-directed DNA polymerase activity"/>
    <property type="evidence" value="ECO:0007669"/>
    <property type="project" value="UniProtKB-EC"/>
</dbReference>
<dbReference type="AlphaFoldDB" id="A0A644YT31"/>
<keyword evidence="2" id="KW-0808">Transferase</keyword>
<dbReference type="PANTHER" id="PTHR32294:SF0">
    <property type="entry name" value="DNA POLYMERASE III SUBUNIT ALPHA"/>
    <property type="match status" value="1"/>
</dbReference>
<dbReference type="EC" id="2.7.7.7" evidence="2"/>
<dbReference type="InterPro" id="IPR004805">
    <property type="entry name" value="DnaE2/DnaE/PolC"/>
</dbReference>
<gene>
    <name evidence="2" type="primary">dnaE1_4</name>
    <name evidence="2" type="ORF">SDC9_78289</name>
</gene>
<feature type="domain" description="OB" evidence="1">
    <location>
        <begin position="73"/>
        <end position="149"/>
    </location>
</feature>
<sequence>MQREAKMEIALPDLPEYEMNALLSMEREVLGIYISGHPLLEFTDELCKLGTTVSAILESDGSGPYADEQRLRLGGIVTSLRTKPTRSGNGMMAYVTLEDLTGSLELTLFPSVYQKYASLLVADSILVAGGRLNIRDEQKNTLLVDDIRALRKGSEKKLYLRMSLRQDGLLEQVTAFLRRYPGDVPVILFDGATRKQRLVSRDLYINPSEALLDLLNQTLGKENVVY</sequence>
<dbReference type="EMBL" id="VSSQ01006158">
    <property type="protein sequence ID" value="MPM31732.1"/>
    <property type="molecule type" value="Genomic_DNA"/>
</dbReference>
<dbReference type="GO" id="GO:0006260">
    <property type="term" value="P:DNA replication"/>
    <property type="evidence" value="ECO:0007669"/>
    <property type="project" value="InterPro"/>
</dbReference>
<dbReference type="CDD" id="cd04485">
    <property type="entry name" value="DnaE_OBF"/>
    <property type="match status" value="1"/>
</dbReference>
<name>A0A644YT31_9ZZZZ</name>
<organism evidence="2">
    <name type="scientific">bioreactor metagenome</name>
    <dbReference type="NCBI Taxonomy" id="1076179"/>
    <lineage>
        <taxon>unclassified sequences</taxon>
        <taxon>metagenomes</taxon>
        <taxon>ecological metagenomes</taxon>
    </lineage>
</organism>
<protein>
    <submittedName>
        <fullName evidence="2">DNA polymerase III subunit alpha</fullName>
        <ecNumber evidence="2">2.7.7.7</ecNumber>
    </submittedName>
</protein>
<reference evidence="2" key="1">
    <citation type="submission" date="2019-08" db="EMBL/GenBank/DDBJ databases">
        <authorList>
            <person name="Kucharzyk K."/>
            <person name="Murdoch R.W."/>
            <person name="Higgins S."/>
            <person name="Loffler F."/>
        </authorList>
    </citation>
    <scope>NUCLEOTIDE SEQUENCE</scope>
</reference>
<accession>A0A644YT31</accession>
<dbReference type="Pfam" id="PF01336">
    <property type="entry name" value="tRNA_anti-codon"/>
    <property type="match status" value="1"/>
</dbReference>
<dbReference type="InterPro" id="IPR004365">
    <property type="entry name" value="NA-bd_OB_tRNA"/>
</dbReference>
<dbReference type="GO" id="GO:0003676">
    <property type="term" value="F:nucleic acid binding"/>
    <property type="evidence" value="ECO:0007669"/>
    <property type="project" value="InterPro"/>
</dbReference>
<dbReference type="PANTHER" id="PTHR32294">
    <property type="entry name" value="DNA POLYMERASE III SUBUNIT ALPHA"/>
    <property type="match status" value="1"/>
</dbReference>
<proteinExistence type="predicted"/>
<comment type="caution">
    <text evidence="2">The sequence shown here is derived from an EMBL/GenBank/DDBJ whole genome shotgun (WGS) entry which is preliminary data.</text>
</comment>
<keyword evidence="2" id="KW-0548">Nucleotidyltransferase</keyword>
<evidence type="ECO:0000259" key="1">
    <source>
        <dbReference type="Pfam" id="PF01336"/>
    </source>
</evidence>
<dbReference type="GO" id="GO:0008408">
    <property type="term" value="F:3'-5' exonuclease activity"/>
    <property type="evidence" value="ECO:0007669"/>
    <property type="project" value="InterPro"/>
</dbReference>